<evidence type="ECO:0000259" key="1">
    <source>
        <dbReference type="PROSITE" id="PS50943"/>
    </source>
</evidence>
<accession>A0A1V1I0U1</accession>
<dbReference type="KEGG" id="ril:CRIB_1012"/>
<organism evidence="2 3">
    <name type="scientific">Romboutsia ilealis</name>
    <dbReference type="NCBI Taxonomy" id="1115758"/>
    <lineage>
        <taxon>Bacteria</taxon>
        <taxon>Bacillati</taxon>
        <taxon>Bacillota</taxon>
        <taxon>Clostridia</taxon>
        <taxon>Peptostreptococcales</taxon>
        <taxon>Peptostreptococcaceae</taxon>
        <taxon>Romboutsia</taxon>
    </lineage>
</organism>
<dbReference type="AlphaFoldDB" id="A0A1V1I0U1"/>
<keyword evidence="3" id="KW-1185">Reference proteome</keyword>
<name>A0A1V1I0U1_9FIRM</name>
<dbReference type="GO" id="GO:0003677">
    <property type="term" value="F:DNA binding"/>
    <property type="evidence" value="ECO:0007669"/>
    <property type="project" value="InterPro"/>
</dbReference>
<evidence type="ECO:0000313" key="2">
    <source>
        <dbReference type="EMBL" id="CED93763.1"/>
    </source>
</evidence>
<dbReference type="Proteomes" id="UP000245622">
    <property type="component" value="Chromosome 1"/>
</dbReference>
<dbReference type="SMART" id="SM00530">
    <property type="entry name" value="HTH_XRE"/>
    <property type="match status" value="1"/>
</dbReference>
<dbReference type="Gene3D" id="1.10.260.40">
    <property type="entry name" value="lambda repressor-like DNA-binding domains"/>
    <property type="match status" value="1"/>
</dbReference>
<proteinExistence type="predicted"/>
<sequence>MGLKGLKAKRMLMGLTQQDISKKIGIACKTYNFKENGRNDFTLSEVSKISKYLDLSAQEIKDIFINCNEV</sequence>
<dbReference type="Pfam" id="PF01381">
    <property type="entry name" value="HTH_3"/>
    <property type="match status" value="1"/>
</dbReference>
<evidence type="ECO:0000313" key="3">
    <source>
        <dbReference type="Proteomes" id="UP000245622"/>
    </source>
</evidence>
<dbReference type="PROSITE" id="PS50943">
    <property type="entry name" value="HTH_CROC1"/>
    <property type="match status" value="1"/>
</dbReference>
<dbReference type="InterPro" id="IPR010982">
    <property type="entry name" value="Lambda_DNA-bd_dom_sf"/>
</dbReference>
<gene>
    <name evidence="2" type="ORF">CRIB_1012</name>
</gene>
<dbReference type="GeneID" id="82205189"/>
<dbReference type="EMBL" id="LN555523">
    <property type="protein sequence ID" value="CED93763.1"/>
    <property type="molecule type" value="Genomic_DNA"/>
</dbReference>
<feature type="domain" description="HTH cro/C1-type" evidence="1">
    <location>
        <begin position="6"/>
        <end position="60"/>
    </location>
</feature>
<reference evidence="2 3" key="1">
    <citation type="submission" date="2014-04" db="EMBL/GenBank/DDBJ databases">
        <authorList>
            <person name="Hornung B.V."/>
        </authorList>
    </citation>
    <scope>NUCLEOTIDE SEQUENCE [LARGE SCALE GENOMIC DNA]</scope>
    <source>
        <strain evidence="2 3">CRIB</strain>
    </source>
</reference>
<dbReference type="RefSeq" id="WP_180703451.1">
    <property type="nucleotide sequence ID" value="NZ_CAJUCR010000018.1"/>
</dbReference>
<protein>
    <submittedName>
        <fullName evidence="2">Helix-turn-helix</fullName>
    </submittedName>
</protein>
<dbReference type="SUPFAM" id="SSF47413">
    <property type="entry name" value="lambda repressor-like DNA-binding domains"/>
    <property type="match status" value="1"/>
</dbReference>
<dbReference type="CDD" id="cd00093">
    <property type="entry name" value="HTH_XRE"/>
    <property type="match status" value="1"/>
</dbReference>
<dbReference type="InterPro" id="IPR001387">
    <property type="entry name" value="Cro/C1-type_HTH"/>
</dbReference>